<accession>A0AAV4QRU3</accession>
<protein>
    <submittedName>
        <fullName evidence="1">Uncharacterized protein</fullName>
    </submittedName>
</protein>
<evidence type="ECO:0000313" key="1">
    <source>
        <dbReference type="EMBL" id="GIY10842.1"/>
    </source>
</evidence>
<dbReference type="Proteomes" id="UP001054945">
    <property type="component" value="Unassembled WGS sequence"/>
</dbReference>
<keyword evidence="2" id="KW-1185">Reference proteome</keyword>
<gene>
    <name evidence="1" type="ORF">CEXT_534231</name>
</gene>
<name>A0AAV4QRU3_CAEEX</name>
<dbReference type="AlphaFoldDB" id="A0AAV4QRU3"/>
<comment type="caution">
    <text evidence="1">The sequence shown here is derived from an EMBL/GenBank/DDBJ whole genome shotgun (WGS) entry which is preliminary data.</text>
</comment>
<reference evidence="1 2" key="1">
    <citation type="submission" date="2021-06" db="EMBL/GenBank/DDBJ databases">
        <title>Caerostris extrusa draft genome.</title>
        <authorList>
            <person name="Kono N."/>
            <person name="Arakawa K."/>
        </authorList>
    </citation>
    <scope>NUCLEOTIDE SEQUENCE [LARGE SCALE GENOMIC DNA]</scope>
</reference>
<organism evidence="1 2">
    <name type="scientific">Caerostris extrusa</name>
    <name type="common">Bark spider</name>
    <name type="synonym">Caerostris bankana</name>
    <dbReference type="NCBI Taxonomy" id="172846"/>
    <lineage>
        <taxon>Eukaryota</taxon>
        <taxon>Metazoa</taxon>
        <taxon>Ecdysozoa</taxon>
        <taxon>Arthropoda</taxon>
        <taxon>Chelicerata</taxon>
        <taxon>Arachnida</taxon>
        <taxon>Araneae</taxon>
        <taxon>Araneomorphae</taxon>
        <taxon>Entelegynae</taxon>
        <taxon>Araneoidea</taxon>
        <taxon>Araneidae</taxon>
        <taxon>Caerostris</taxon>
    </lineage>
</organism>
<sequence>MTSLSRNLSFSKLFDRNCSNRIPQFALQWEKRGGEKNRRSKAYKDTSSEVKCLCRQCLLRSILGRRSLMWMLTVFRLMIHSAISPSEFIYKKAPLITES</sequence>
<proteinExistence type="predicted"/>
<dbReference type="EMBL" id="BPLR01006568">
    <property type="protein sequence ID" value="GIY10842.1"/>
    <property type="molecule type" value="Genomic_DNA"/>
</dbReference>
<evidence type="ECO:0000313" key="2">
    <source>
        <dbReference type="Proteomes" id="UP001054945"/>
    </source>
</evidence>